<dbReference type="EMBL" id="AONC01000051">
    <property type="protein sequence ID" value="EXJ13995.1"/>
    <property type="molecule type" value="Genomic_DNA"/>
</dbReference>
<accession>W9VUF1</accession>
<dbReference type="AlphaFoldDB" id="W9VUF1"/>
<dbReference type="Gene3D" id="3.40.960.10">
    <property type="entry name" value="VSR Endonuclease"/>
    <property type="match status" value="1"/>
</dbReference>
<dbReference type="GO" id="GO:0006298">
    <property type="term" value="P:mismatch repair"/>
    <property type="evidence" value="ECO:0007669"/>
    <property type="project" value="InterPro"/>
</dbReference>
<protein>
    <submittedName>
        <fullName evidence="7">Very-short-patch mismatch repair endonuclease (G-T specific)</fullName>
    </submittedName>
</protein>
<evidence type="ECO:0000256" key="6">
    <source>
        <dbReference type="ARBA" id="ARBA00029466"/>
    </source>
</evidence>
<evidence type="ECO:0000256" key="3">
    <source>
        <dbReference type="ARBA" id="ARBA00022763"/>
    </source>
</evidence>
<dbReference type="PATRIC" id="fig|1249627.3.peg.3254"/>
<keyword evidence="8" id="KW-1185">Reference proteome</keyword>
<reference evidence="7 8" key="1">
    <citation type="submission" date="2012-11" db="EMBL/GenBank/DDBJ databases">
        <title>Genome assembly of Thiorhodococcus sp. AK35.</title>
        <authorList>
            <person name="Nupur N."/>
            <person name="Khatri I."/>
            <person name="Subramanian S."/>
            <person name="Pinnaka A."/>
        </authorList>
    </citation>
    <scope>NUCLEOTIDE SEQUENCE [LARGE SCALE GENOMIC DNA]</scope>
    <source>
        <strain evidence="7 8">AK35</strain>
    </source>
</reference>
<evidence type="ECO:0000256" key="5">
    <source>
        <dbReference type="ARBA" id="ARBA00023204"/>
    </source>
</evidence>
<dbReference type="Pfam" id="PF03852">
    <property type="entry name" value="Vsr"/>
    <property type="match status" value="1"/>
</dbReference>
<organism evidence="7 8">
    <name type="scientific">Imhoffiella purpurea</name>
    <dbReference type="NCBI Taxonomy" id="1249627"/>
    <lineage>
        <taxon>Bacteria</taxon>
        <taxon>Pseudomonadati</taxon>
        <taxon>Pseudomonadota</taxon>
        <taxon>Gammaproteobacteria</taxon>
        <taxon>Chromatiales</taxon>
        <taxon>Chromatiaceae</taxon>
        <taxon>Imhoffiella</taxon>
    </lineage>
</organism>
<dbReference type="SUPFAM" id="SSF52980">
    <property type="entry name" value="Restriction endonuclease-like"/>
    <property type="match status" value="1"/>
</dbReference>
<keyword evidence="3" id="KW-0227">DNA damage</keyword>
<evidence type="ECO:0000256" key="2">
    <source>
        <dbReference type="ARBA" id="ARBA00022759"/>
    </source>
</evidence>
<sequence>MPGRPDLVLPGRRLIIFVHGCFWHRHEGCPRTTTPKANNAYWMQKFAENTERDTRKTDQLRQSGWKVKVVWECEILDDATLDEIVREVATTPKVRP</sequence>
<dbReference type="STRING" id="1249627.D779_3102"/>
<proteinExistence type="inferred from homology"/>
<evidence type="ECO:0000313" key="7">
    <source>
        <dbReference type="EMBL" id="EXJ13995.1"/>
    </source>
</evidence>
<dbReference type="GO" id="GO:0004519">
    <property type="term" value="F:endonuclease activity"/>
    <property type="evidence" value="ECO:0007669"/>
    <property type="project" value="UniProtKB-KW"/>
</dbReference>
<keyword evidence="4" id="KW-0378">Hydrolase</keyword>
<evidence type="ECO:0000256" key="1">
    <source>
        <dbReference type="ARBA" id="ARBA00022722"/>
    </source>
</evidence>
<gene>
    <name evidence="7" type="ORF">D779_3102</name>
</gene>
<keyword evidence="1" id="KW-0540">Nuclease</keyword>
<name>W9VUF1_9GAMM</name>
<dbReference type="GO" id="GO:0016787">
    <property type="term" value="F:hydrolase activity"/>
    <property type="evidence" value="ECO:0007669"/>
    <property type="project" value="UniProtKB-KW"/>
</dbReference>
<keyword evidence="2 7" id="KW-0255">Endonuclease</keyword>
<comment type="similarity">
    <text evidence="6">Belongs to the Vsr family.</text>
</comment>
<evidence type="ECO:0000313" key="8">
    <source>
        <dbReference type="Proteomes" id="UP000019460"/>
    </source>
</evidence>
<dbReference type="InterPro" id="IPR004603">
    <property type="entry name" value="DNA_mismatch_endonuc_vsr"/>
</dbReference>
<comment type="caution">
    <text evidence="7">The sequence shown here is derived from an EMBL/GenBank/DDBJ whole genome shotgun (WGS) entry which is preliminary data.</text>
</comment>
<keyword evidence="5" id="KW-0234">DNA repair</keyword>
<dbReference type="eggNOG" id="COG3727">
    <property type="taxonomic scope" value="Bacteria"/>
</dbReference>
<evidence type="ECO:0000256" key="4">
    <source>
        <dbReference type="ARBA" id="ARBA00022801"/>
    </source>
</evidence>
<dbReference type="InterPro" id="IPR011335">
    <property type="entry name" value="Restrct_endonuc-II-like"/>
</dbReference>
<dbReference type="Proteomes" id="UP000019460">
    <property type="component" value="Unassembled WGS sequence"/>
</dbReference>